<dbReference type="Gene3D" id="3.40.50.1820">
    <property type="entry name" value="alpha/beta hydrolase"/>
    <property type="match status" value="1"/>
</dbReference>
<evidence type="ECO:0000259" key="4">
    <source>
        <dbReference type="Pfam" id="PF00135"/>
    </source>
</evidence>
<dbReference type="PANTHER" id="PTHR11559">
    <property type="entry name" value="CARBOXYLESTERASE"/>
    <property type="match status" value="1"/>
</dbReference>
<dbReference type="InterPro" id="IPR029058">
    <property type="entry name" value="AB_hydrolase_fold"/>
</dbReference>
<organism evidence="5 6">
    <name type="scientific">Tetrapyrgos nigripes</name>
    <dbReference type="NCBI Taxonomy" id="182062"/>
    <lineage>
        <taxon>Eukaryota</taxon>
        <taxon>Fungi</taxon>
        <taxon>Dikarya</taxon>
        <taxon>Basidiomycota</taxon>
        <taxon>Agaricomycotina</taxon>
        <taxon>Agaricomycetes</taxon>
        <taxon>Agaricomycetidae</taxon>
        <taxon>Agaricales</taxon>
        <taxon>Marasmiineae</taxon>
        <taxon>Marasmiaceae</taxon>
        <taxon>Tetrapyrgos</taxon>
    </lineage>
</organism>
<dbReference type="InterPro" id="IPR002018">
    <property type="entry name" value="CarbesteraseB"/>
</dbReference>
<evidence type="ECO:0000256" key="3">
    <source>
        <dbReference type="RuleBase" id="RU361235"/>
    </source>
</evidence>
<keyword evidence="6" id="KW-1185">Reference proteome</keyword>
<dbReference type="AlphaFoldDB" id="A0A8H5FV17"/>
<dbReference type="PROSITE" id="PS00941">
    <property type="entry name" value="CARBOXYLESTERASE_B_2"/>
    <property type="match status" value="1"/>
</dbReference>
<accession>A0A8H5FV17</accession>
<feature type="signal peptide" evidence="3">
    <location>
        <begin position="1"/>
        <end position="22"/>
    </location>
</feature>
<dbReference type="InterPro" id="IPR050309">
    <property type="entry name" value="Type-B_Carboxylest/Lipase"/>
</dbReference>
<evidence type="ECO:0000313" key="6">
    <source>
        <dbReference type="Proteomes" id="UP000559256"/>
    </source>
</evidence>
<keyword evidence="2 3" id="KW-0378">Hydrolase</keyword>
<sequence length="507" mass="55206">MGFARLQKLLFSFLIFLPFACSASLDVRTPTGTFRGFIANGTERWLGIPYALPPVGDHRFKAPVPVPATNSKTVVDASTFGNACPQPASGSLRAPISEDCLFLNIFRPANTSANAALPVLLWIHGGQYTTGAASNPLYEPSQILARSVAINKPILFVSINYRVNTFGFLASSLMAPEDLNAGLLDQQLAMQFVNENIKAFGGDPSKVTIWGQSAGAGSVQVAYDAIRLCVQAHFIFPPPKPLFRAGISDSAVGPFKHNPNAGTFDQPDKPFGRLLTNTGCSFGPKALDCLRAVPFNRLLNISNTMILGTLNMQLWQPAVGPPGSFVPERASVRIKAGNFLHLPYIGGTNLNEGKSFADSLLGLGLSGKAEDDAFVNYIGHLFIDNSTITPDVYADSLRMYPANDPNLDAPFNTGDSLYDRATAWYTNAIFLSTRRLWFENAAPLQPMFAYFFTEFIPGNDPTFGVAHASELPLVFGHIPAVASIETNFAHKWQEFLYQLCQRSQPRR</sequence>
<dbReference type="PROSITE" id="PS00122">
    <property type="entry name" value="CARBOXYLESTERASE_B_1"/>
    <property type="match status" value="1"/>
</dbReference>
<comment type="caution">
    <text evidence="5">The sequence shown here is derived from an EMBL/GenBank/DDBJ whole genome shotgun (WGS) entry which is preliminary data.</text>
</comment>
<evidence type="ECO:0000313" key="5">
    <source>
        <dbReference type="EMBL" id="KAF5349783.1"/>
    </source>
</evidence>
<evidence type="ECO:0000256" key="1">
    <source>
        <dbReference type="ARBA" id="ARBA00005964"/>
    </source>
</evidence>
<name>A0A8H5FV17_9AGAR</name>
<keyword evidence="3" id="KW-0732">Signal</keyword>
<reference evidence="5 6" key="1">
    <citation type="journal article" date="2020" name="ISME J.">
        <title>Uncovering the hidden diversity of litter-decomposition mechanisms in mushroom-forming fungi.</title>
        <authorList>
            <person name="Floudas D."/>
            <person name="Bentzer J."/>
            <person name="Ahren D."/>
            <person name="Johansson T."/>
            <person name="Persson P."/>
            <person name="Tunlid A."/>
        </authorList>
    </citation>
    <scope>NUCLEOTIDE SEQUENCE [LARGE SCALE GENOMIC DNA]</scope>
    <source>
        <strain evidence="5 6">CBS 291.85</strain>
    </source>
</reference>
<dbReference type="Proteomes" id="UP000559256">
    <property type="component" value="Unassembled WGS sequence"/>
</dbReference>
<feature type="domain" description="Carboxylesterase type B" evidence="4">
    <location>
        <begin position="26"/>
        <end position="480"/>
    </location>
</feature>
<evidence type="ECO:0000256" key="2">
    <source>
        <dbReference type="ARBA" id="ARBA00022801"/>
    </source>
</evidence>
<dbReference type="InterPro" id="IPR019819">
    <property type="entry name" value="Carboxylesterase_B_CS"/>
</dbReference>
<dbReference type="SUPFAM" id="SSF53474">
    <property type="entry name" value="alpha/beta-Hydrolases"/>
    <property type="match status" value="1"/>
</dbReference>
<protein>
    <recommendedName>
        <fullName evidence="3">Carboxylic ester hydrolase</fullName>
        <ecNumber evidence="3">3.1.1.-</ecNumber>
    </recommendedName>
</protein>
<dbReference type="EMBL" id="JAACJM010000079">
    <property type="protein sequence ID" value="KAF5349783.1"/>
    <property type="molecule type" value="Genomic_DNA"/>
</dbReference>
<dbReference type="GO" id="GO:0016787">
    <property type="term" value="F:hydrolase activity"/>
    <property type="evidence" value="ECO:0007669"/>
    <property type="project" value="UniProtKB-KW"/>
</dbReference>
<feature type="chain" id="PRO_5034593809" description="Carboxylic ester hydrolase" evidence="3">
    <location>
        <begin position="23"/>
        <end position="507"/>
    </location>
</feature>
<proteinExistence type="inferred from homology"/>
<dbReference type="Pfam" id="PF00135">
    <property type="entry name" value="COesterase"/>
    <property type="match status" value="1"/>
</dbReference>
<gene>
    <name evidence="5" type="ORF">D9758_010228</name>
</gene>
<dbReference type="InterPro" id="IPR019826">
    <property type="entry name" value="Carboxylesterase_B_AS"/>
</dbReference>
<dbReference type="OrthoDB" id="408631at2759"/>
<dbReference type="EC" id="3.1.1.-" evidence="3"/>
<comment type="similarity">
    <text evidence="1 3">Belongs to the type-B carboxylesterase/lipase family.</text>
</comment>